<organism evidence="1 2">
    <name type="scientific">Cymbomonas tetramitiformis</name>
    <dbReference type="NCBI Taxonomy" id="36881"/>
    <lineage>
        <taxon>Eukaryota</taxon>
        <taxon>Viridiplantae</taxon>
        <taxon>Chlorophyta</taxon>
        <taxon>Pyramimonadophyceae</taxon>
        <taxon>Pyramimonadales</taxon>
        <taxon>Pyramimonadaceae</taxon>
        <taxon>Cymbomonas</taxon>
    </lineage>
</organism>
<evidence type="ECO:0000313" key="1">
    <source>
        <dbReference type="EMBL" id="KAK3242548.1"/>
    </source>
</evidence>
<dbReference type="EMBL" id="LGRX02033150">
    <property type="protein sequence ID" value="KAK3242548.1"/>
    <property type="molecule type" value="Genomic_DNA"/>
</dbReference>
<dbReference type="Proteomes" id="UP001190700">
    <property type="component" value="Unassembled WGS sequence"/>
</dbReference>
<keyword evidence="2" id="KW-1185">Reference proteome</keyword>
<evidence type="ECO:0000313" key="2">
    <source>
        <dbReference type="Proteomes" id="UP001190700"/>
    </source>
</evidence>
<gene>
    <name evidence="1" type="ORF">CYMTET_47707</name>
</gene>
<comment type="caution">
    <text evidence="1">The sequence shown here is derived from an EMBL/GenBank/DDBJ whole genome shotgun (WGS) entry which is preliminary data.</text>
</comment>
<sequence>MTIVVDEGDTPYAPHDSNARDAFAESECVDFSDDWEKTCGHRHARAPDLHRHNSLLPNYVLSASPAWLWATLLRLADDSKRSRFRQHGDTLASLTSKRVVSGFGSGLFGGRELHDDLGLSQKNASALYDDVNRVINLPRECAGYLLANYTSKCIDEMCVVNVGPTFEETDRLGVVPVDLNGKRRHFSQKSGVTKKQVVSFHSHPLVIREYLGEHAPPSFEDGACFLSTLLRSDVHAVFGYSGVYLLRKLRGNNWNAARVRSACEAYVSGLFLRQRLLGSRSEIVGLHENLAIQSIMESHHTLGTHVNTEELRRMRTMRFDTLEDIRNYLLTFMHLFRLKVVVEFYPYTFSMSREAGSL</sequence>
<proteinExistence type="predicted"/>
<name>A0AAE0BTJ0_9CHLO</name>
<dbReference type="AlphaFoldDB" id="A0AAE0BTJ0"/>
<accession>A0AAE0BTJ0</accession>
<reference evidence="1 2" key="1">
    <citation type="journal article" date="2015" name="Genome Biol. Evol.">
        <title>Comparative Genomics of a Bacterivorous Green Alga Reveals Evolutionary Causalities and Consequences of Phago-Mixotrophic Mode of Nutrition.</title>
        <authorList>
            <person name="Burns J.A."/>
            <person name="Paasch A."/>
            <person name="Narechania A."/>
            <person name="Kim E."/>
        </authorList>
    </citation>
    <scope>NUCLEOTIDE SEQUENCE [LARGE SCALE GENOMIC DNA]</scope>
    <source>
        <strain evidence="1 2">PLY_AMNH</strain>
    </source>
</reference>
<protein>
    <submittedName>
        <fullName evidence="1">Uncharacterized protein</fullName>
    </submittedName>
</protein>